<keyword evidence="7" id="KW-1185">Reference proteome</keyword>
<evidence type="ECO:0000313" key="4">
    <source>
        <dbReference type="EMBL" id="CAF1497923.1"/>
    </source>
</evidence>
<feature type="signal peptide" evidence="1">
    <location>
        <begin position="1"/>
        <end position="20"/>
    </location>
</feature>
<evidence type="ECO:0000313" key="5">
    <source>
        <dbReference type="EMBL" id="CAF3677074.1"/>
    </source>
</evidence>
<dbReference type="Pfam" id="PF00024">
    <property type="entry name" value="PAN_1"/>
    <property type="match status" value="1"/>
</dbReference>
<feature type="domain" description="Apple" evidence="2">
    <location>
        <begin position="55"/>
        <end position="96"/>
    </location>
</feature>
<accession>A0A813Z2F3</accession>
<gene>
    <name evidence="3" type="ORF">GPM918_LOCUS8234</name>
    <name evidence="4" type="ORF">OVA965_LOCUS36801</name>
    <name evidence="5" type="ORF">SRO942_LOCUS8234</name>
    <name evidence="6" type="ORF">TMI583_LOCUS37835</name>
</gene>
<dbReference type="SUPFAM" id="SSF57414">
    <property type="entry name" value="Hairpin loop containing domain-like"/>
    <property type="match status" value="1"/>
</dbReference>
<dbReference type="EMBL" id="CAJNOK010033807">
    <property type="protein sequence ID" value="CAF1497923.1"/>
    <property type="molecule type" value="Genomic_DNA"/>
</dbReference>
<sequence length="156" mass="18112">MKSLLTNNFWCVLLLSTVVSTETPPSTLTSSTGIIHNHKDYFPSHSNFFIQSSIAIDRLNCAKYCQYDDMCQTAVFFKLEKVCHLFSEHIQYGTLVERQDAMVIQLDKDFFKRSLQTLKQFENKQHIPALLQYYRQKTAAKTIKTNICQTQNCIDN</sequence>
<comment type="caution">
    <text evidence="3">The sequence shown here is derived from an EMBL/GenBank/DDBJ whole genome shotgun (WGS) entry which is preliminary data.</text>
</comment>
<dbReference type="Proteomes" id="UP000682733">
    <property type="component" value="Unassembled WGS sequence"/>
</dbReference>
<reference evidence="3" key="1">
    <citation type="submission" date="2021-02" db="EMBL/GenBank/DDBJ databases">
        <authorList>
            <person name="Nowell W R."/>
        </authorList>
    </citation>
    <scope>NUCLEOTIDE SEQUENCE</scope>
</reference>
<name>A0A813Z2F3_9BILA</name>
<evidence type="ECO:0000313" key="6">
    <source>
        <dbReference type="EMBL" id="CAF4286716.1"/>
    </source>
</evidence>
<protein>
    <recommendedName>
        <fullName evidence="2">Apple domain-containing protein</fullName>
    </recommendedName>
</protein>
<dbReference type="Proteomes" id="UP000677228">
    <property type="component" value="Unassembled WGS sequence"/>
</dbReference>
<evidence type="ECO:0000313" key="7">
    <source>
        <dbReference type="Proteomes" id="UP000663829"/>
    </source>
</evidence>
<dbReference type="EMBL" id="CAJOBA010055807">
    <property type="protein sequence ID" value="CAF4286716.1"/>
    <property type="molecule type" value="Genomic_DNA"/>
</dbReference>
<evidence type="ECO:0000313" key="3">
    <source>
        <dbReference type="EMBL" id="CAF0893193.1"/>
    </source>
</evidence>
<evidence type="ECO:0000259" key="2">
    <source>
        <dbReference type="Pfam" id="PF00024"/>
    </source>
</evidence>
<dbReference type="Proteomes" id="UP000681722">
    <property type="component" value="Unassembled WGS sequence"/>
</dbReference>
<dbReference type="AlphaFoldDB" id="A0A813Z2F3"/>
<feature type="chain" id="PRO_5044131857" description="Apple domain-containing protein" evidence="1">
    <location>
        <begin position="21"/>
        <end position="156"/>
    </location>
</feature>
<organism evidence="3 7">
    <name type="scientific">Didymodactylos carnosus</name>
    <dbReference type="NCBI Taxonomy" id="1234261"/>
    <lineage>
        <taxon>Eukaryota</taxon>
        <taxon>Metazoa</taxon>
        <taxon>Spiralia</taxon>
        <taxon>Gnathifera</taxon>
        <taxon>Rotifera</taxon>
        <taxon>Eurotatoria</taxon>
        <taxon>Bdelloidea</taxon>
        <taxon>Philodinida</taxon>
        <taxon>Philodinidae</taxon>
        <taxon>Didymodactylos</taxon>
    </lineage>
</organism>
<dbReference type="InterPro" id="IPR003609">
    <property type="entry name" value="Pan_app"/>
</dbReference>
<dbReference type="EMBL" id="CAJOBC010001412">
    <property type="protein sequence ID" value="CAF3677074.1"/>
    <property type="molecule type" value="Genomic_DNA"/>
</dbReference>
<proteinExistence type="predicted"/>
<evidence type="ECO:0000256" key="1">
    <source>
        <dbReference type="SAM" id="SignalP"/>
    </source>
</evidence>
<dbReference type="EMBL" id="CAJNOQ010001412">
    <property type="protein sequence ID" value="CAF0893193.1"/>
    <property type="molecule type" value="Genomic_DNA"/>
</dbReference>
<dbReference type="Proteomes" id="UP000663829">
    <property type="component" value="Unassembled WGS sequence"/>
</dbReference>
<keyword evidence="1" id="KW-0732">Signal</keyword>